<evidence type="ECO:0000256" key="1">
    <source>
        <dbReference type="ARBA" id="ARBA00022491"/>
    </source>
</evidence>
<dbReference type="Pfam" id="PF02311">
    <property type="entry name" value="AraC_binding"/>
    <property type="match status" value="1"/>
</dbReference>
<dbReference type="GO" id="GO:0003700">
    <property type="term" value="F:DNA-binding transcription factor activity"/>
    <property type="evidence" value="ECO:0007669"/>
    <property type="project" value="InterPro"/>
</dbReference>
<organism evidence="6 7">
    <name type="scientific">Bradyrhizobium lablabi</name>
    <dbReference type="NCBI Taxonomy" id="722472"/>
    <lineage>
        <taxon>Bacteria</taxon>
        <taxon>Pseudomonadati</taxon>
        <taxon>Pseudomonadota</taxon>
        <taxon>Alphaproteobacteria</taxon>
        <taxon>Hyphomicrobiales</taxon>
        <taxon>Nitrobacteraceae</taxon>
        <taxon>Bradyrhizobium</taxon>
    </lineage>
</organism>
<dbReference type="EMBL" id="FNTI01000001">
    <property type="protein sequence ID" value="SEC67804.1"/>
    <property type="molecule type" value="Genomic_DNA"/>
</dbReference>
<dbReference type="PANTHER" id="PTHR11019:SF199">
    <property type="entry name" value="HTH-TYPE TRANSCRIPTIONAL REGULATOR NIMR"/>
    <property type="match status" value="1"/>
</dbReference>
<sequence length="266" mass="29525">MNIAEKPIAAILGRRISTGDGIHMIAKTYEKGVRLDTHMHREAQLVYAARGTMQVTTPKGRWLVPPDRAVWVPALLPHAIDVLADIEMRTLYFDLAWLKREQRSASLDAEFVVRVSPLLHQAILALFDDHTTSERTALLVRLTMLELHQAEDSATFIPLPHEPRCRRAADIVLADPTGDHEIETLARTVGTSARTLSRLFAAETQLSFKSWCQRARIAAAIEKLSTDVNLSVKQLASDLGYASVPAFSHAFRQVTGKTPTAFAEKA</sequence>
<dbReference type="GO" id="GO:0043565">
    <property type="term" value="F:sequence-specific DNA binding"/>
    <property type="evidence" value="ECO:0007669"/>
    <property type="project" value="InterPro"/>
</dbReference>
<dbReference type="Pfam" id="PF12833">
    <property type="entry name" value="HTH_18"/>
    <property type="match status" value="1"/>
</dbReference>
<dbReference type="AlphaFoldDB" id="A0A1H4UI34"/>
<dbReference type="PROSITE" id="PS01124">
    <property type="entry name" value="HTH_ARAC_FAMILY_2"/>
    <property type="match status" value="1"/>
</dbReference>
<evidence type="ECO:0000313" key="6">
    <source>
        <dbReference type="EMBL" id="SEC67804.1"/>
    </source>
</evidence>
<keyword evidence="4" id="KW-0804">Transcription</keyword>
<dbReference type="SUPFAM" id="SSF46689">
    <property type="entry name" value="Homeodomain-like"/>
    <property type="match status" value="2"/>
</dbReference>
<proteinExistence type="predicted"/>
<evidence type="ECO:0000313" key="7">
    <source>
        <dbReference type="Proteomes" id="UP000183208"/>
    </source>
</evidence>
<gene>
    <name evidence="6" type="ORF">SAMN05444171_2009</name>
</gene>
<reference evidence="6 7" key="1">
    <citation type="submission" date="2016-10" db="EMBL/GenBank/DDBJ databases">
        <authorList>
            <person name="de Groot N.N."/>
        </authorList>
    </citation>
    <scope>NUCLEOTIDE SEQUENCE [LARGE SCALE GENOMIC DNA]</scope>
    <source>
        <strain evidence="6 7">GAS522</strain>
    </source>
</reference>
<evidence type="ECO:0000256" key="3">
    <source>
        <dbReference type="ARBA" id="ARBA00023125"/>
    </source>
</evidence>
<keyword evidence="2" id="KW-0805">Transcription regulation</keyword>
<dbReference type="InterPro" id="IPR003313">
    <property type="entry name" value="AraC-bd"/>
</dbReference>
<evidence type="ECO:0000256" key="2">
    <source>
        <dbReference type="ARBA" id="ARBA00023015"/>
    </source>
</evidence>
<dbReference type="SUPFAM" id="SSF51182">
    <property type="entry name" value="RmlC-like cupins"/>
    <property type="match status" value="1"/>
</dbReference>
<dbReference type="InterPro" id="IPR009057">
    <property type="entry name" value="Homeodomain-like_sf"/>
</dbReference>
<dbReference type="CDD" id="cd06124">
    <property type="entry name" value="cupin_NimR-like_N"/>
    <property type="match status" value="1"/>
</dbReference>
<dbReference type="FunFam" id="1.10.10.60:FF:000132">
    <property type="entry name" value="AraC family transcriptional regulator"/>
    <property type="match status" value="1"/>
</dbReference>
<name>A0A1H4UI34_9BRAD</name>
<dbReference type="InterPro" id="IPR018060">
    <property type="entry name" value="HTH_AraC"/>
</dbReference>
<keyword evidence="3" id="KW-0238">DNA-binding</keyword>
<dbReference type="Gene3D" id="1.10.10.60">
    <property type="entry name" value="Homeodomain-like"/>
    <property type="match status" value="1"/>
</dbReference>
<keyword evidence="1" id="KW-0678">Repressor</keyword>
<evidence type="ECO:0000259" key="5">
    <source>
        <dbReference type="PROSITE" id="PS01124"/>
    </source>
</evidence>
<dbReference type="Gene3D" id="2.60.120.10">
    <property type="entry name" value="Jelly Rolls"/>
    <property type="match status" value="1"/>
</dbReference>
<evidence type="ECO:0000256" key="4">
    <source>
        <dbReference type="ARBA" id="ARBA00023163"/>
    </source>
</evidence>
<dbReference type="Proteomes" id="UP000183208">
    <property type="component" value="Unassembled WGS sequence"/>
</dbReference>
<protein>
    <submittedName>
        <fullName evidence="6">Transcriptional regulator, AraC family</fullName>
    </submittedName>
</protein>
<dbReference type="RefSeq" id="WP_074818296.1">
    <property type="nucleotide sequence ID" value="NZ_FNTI01000001.1"/>
</dbReference>
<accession>A0A1H4UI34</accession>
<dbReference type="InterPro" id="IPR014710">
    <property type="entry name" value="RmlC-like_jellyroll"/>
</dbReference>
<dbReference type="InterPro" id="IPR018062">
    <property type="entry name" value="HTH_AraC-typ_CS"/>
</dbReference>
<dbReference type="PANTHER" id="PTHR11019">
    <property type="entry name" value="HTH-TYPE TRANSCRIPTIONAL REGULATOR NIMR"/>
    <property type="match status" value="1"/>
</dbReference>
<dbReference type="SMART" id="SM00342">
    <property type="entry name" value="HTH_ARAC"/>
    <property type="match status" value="1"/>
</dbReference>
<dbReference type="InterPro" id="IPR011051">
    <property type="entry name" value="RmlC_Cupin_sf"/>
</dbReference>
<dbReference type="PROSITE" id="PS00041">
    <property type="entry name" value="HTH_ARAC_FAMILY_1"/>
    <property type="match status" value="1"/>
</dbReference>
<feature type="domain" description="HTH araC/xylS-type" evidence="5">
    <location>
        <begin position="166"/>
        <end position="265"/>
    </location>
</feature>